<evidence type="ECO:0000256" key="2">
    <source>
        <dbReference type="RuleBase" id="RU003707"/>
    </source>
</evidence>
<dbReference type="OrthoDB" id="2139957at2759"/>
<protein>
    <submittedName>
        <fullName evidence="3">Enoyl-CoA hydratase/isomerase</fullName>
    </submittedName>
</protein>
<evidence type="ECO:0000313" key="3">
    <source>
        <dbReference type="EMBL" id="KAG7338975.1"/>
    </source>
</evidence>
<dbReference type="AlphaFoldDB" id="A0A9K3K8K7"/>
<dbReference type="GO" id="GO:0003824">
    <property type="term" value="F:catalytic activity"/>
    <property type="evidence" value="ECO:0007669"/>
    <property type="project" value="InterPro"/>
</dbReference>
<evidence type="ECO:0000313" key="4">
    <source>
        <dbReference type="EMBL" id="KAG7347547.1"/>
    </source>
</evidence>
<gene>
    <name evidence="4" type="ORF">IV203_016252</name>
    <name evidence="3" type="ORF">IV203_017466</name>
</gene>
<comment type="caution">
    <text evidence="3">The sequence shown here is derived from an EMBL/GenBank/DDBJ whole genome shotgun (WGS) entry which is preliminary data.</text>
</comment>
<evidence type="ECO:0000256" key="1">
    <source>
        <dbReference type="ARBA" id="ARBA00005254"/>
    </source>
</evidence>
<evidence type="ECO:0000313" key="5">
    <source>
        <dbReference type="Proteomes" id="UP000693970"/>
    </source>
</evidence>
<dbReference type="Pfam" id="PF00378">
    <property type="entry name" value="ECH_1"/>
    <property type="match status" value="1"/>
</dbReference>
<dbReference type="PANTHER" id="PTHR11941">
    <property type="entry name" value="ENOYL-COA HYDRATASE-RELATED"/>
    <property type="match status" value="1"/>
</dbReference>
<reference evidence="3" key="2">
    <citation type="submission" date="2021-04" db="EMBL/GenBank/DDBJ databases">
        <authorList>
            <person name="Podell S."/>
        </authorList>
    </citation>
    <scope>NUCLEOTIDE SEQUENCE</scope>
    <source>
        <strain evidence="3">Hildebrandi</strain>
    </source>
</reference>
<dbReference type="EMBL" id="JAGRRH010000044">
    <property type="protein sequence ID" value="KAG7338975.1"/>
    <property type="molecule type" value="Genomic_DNA"/>
</dbReference>
<comment type="similarity">
    <text evidence="1 2">Belongs to the enoyl-CoA hydratase/isomerase family.</text>
</comment>
<dbReference type="PROSITE" id="PS00166">
    <property type="entry name" value="ENOYL_COA_HYDRATASE"/>
    <property type="match status" value="1"/>
</dbReference>
<dbReference type="InterPro" id="IPR001753">
    <property type="entry name" value="Enoyl-CoA_hydra/iso"/>
</dbReference>
<dbReference type="InterPro" id="IPR018376">
    <property type="entry name" value="Enoyl-CoA_hyd/isom_CS"/>
</dbReference>
<dbReference type="PANTHER" id="PTHR11941:SF54">
    <property type="entry name" value="ENOYL-COA HYDRATASE, MITOCHONDRIAL"/>
    <property type="match status" value="1"/>
</dbReference>
<organism evidence="3 5">
    <name type="scientific">Nitzschia inconspicua</name>
    <dbReference type="NCBI Taxonomy" id="303405"/>
    <lineage>
        <taxon>Eukaryota</taxon>
        <taxon>Sar</taxon>
        <taxon>Stramenopiles</taxon>
        <taxon>Ochrophyta</taxon>
        <taxon>Bacillariophyta</taxon>
        <taxon>Bacillariophyceae</taxon>
        <taxon>Bacillariophycidae</taxon>
        <taxon>Bacillariales</taxon>
        <taxon>Bacillariaceae</taxon>
        <taxon>Nitzschia</taxon>
    </lineage>
</organism>
<dbReference type="CDD" id="cd06558">
    <property type="entry name" value="crotonase-like"/>
    <property type="match status" value="1"/>
</dbReference>
<sequence length="316" mass="34827">MIPKRHLRVSKIRRPFGGIQNCWQKACGDPNTKRRTFASTPSSSSLVSWSVQDKVGTIELHSQRTFNALTVEMGKEFRSLIHQLEPQFHESSNIQAVVLCGEGDQAFSAGGNLEWLQSLHNNSVHANVDCMLQFYTSFLCLRQKIPVPVIAALTGPAMGAGACLAMACDLRVACDDADRPVLGFPFSKLGIPSGMGGLYLLQHSGLTTVQANEILMLGKSLTGPEAFRLGLVNRTVPKDEVKKEATTLAKEIAAKHPVAVRSMIRNCRLEQDRGLMDALHRDAYAQAMCYAREDWGRGLQAVAQKREADFDDYHSK</sequence>
<dbReference type="EMBL" id="JAGRRH010000020">
    <property type="protein sequence ID" value="KAG7347547.1"/>
    <property type="molecule type" value="Genomic_DNA"/>
</dbReference>
<keyword evidence="5" id="KW-1185">Reference proteome</keyword>
<dbReference type="Proteomes" id="UP000693970">
    <property type="component" value="Unassembled WGS sequence"/>
</dbReference>
<reference evidence="3" key="1">
    <citation type="journal article" date="2021" name="Sci. Rep.">
        <title>Diploid genomic architecture of Nitzschia inconspicua, an elite biomass production diatom.</title>
        <authorList>
            <person name="Oliver A."/>
            <person name="Podell S."/>
            <person name="Pinowska A."/>
            <person name="Traller J.C."/>
            <person name="Smith S.R."/>
            <person name="McClure R."/>
            <person name="Beliaev A."/>
            <person name="Bohutskyi P."/>
            <person name="Hill E.A."/>
            <person name="Rabines A."/>
            <person name="Zheng H."/>
            <person name="Allen L.Z."/>
            <person name="Kuo A."/>
            <person name="Grigoriev I.V."/>
            <person name="Allen A.E."/>
            <person name="Hazlebeck D."/>
            <person name="Allen E.E."/>
        </authorList>
    </citation>
    <scope>NUCLEOTIDE SEQUENCE</scope>
    <source>
        <strain evidence="3">Hildebrandi</strain>
    </source>
</reference>
<name>A0A9K3K8K7_9STRA</name>
<proteinExistence type="inferred from homology"/>
<accession>A0A9K3K8K7</accession>
<dbReference type="GO" id="GO:0006635">
    <property type="term" value="P:fatty acid beta-oxidation"/>
    <property type="evidence" value="ECO:0007669"/>
    <property type="project" value="TreeGrafter"/>
</dbReference>